<dbReference type="EMBL" id="MT701597">
    <property type="protein sequence ID" value="QPB09851.1"/>
    <property type="molecule type" value="Genomic_DNA"/>
</dbReference>
<proteinExistence type="predicted"/>
<evidence type="ECO:0000313" key="1">
    <source>
        <dbReference type="EMBL" id="QPB09851.1"/>
    </source>
</evidence>
<accession>A0A873WQA2</accession>
<dbReference type="Proteomes" id="UP000663080">
    <property type="component" value="Segment"/>
</dbReference>
<evidence type="ECO:0000313" key="2">
    <source>
        <dbReference type="Proteomes" id="UP000663080"/>
    </source>
</evidence>
<organism evidence="1 2">
    <name type="scientific">Streptomyces phage Sentinel</name>
    <dbReference type="NCBI Taxonomy" id="2767584"/>
    <lineage>
        <taxon>Viruses</taxon>
        <taxon>Duplodnaviria</taxon>
        <taxon>Heunggongvirae</taxon>
        <taxon>Uroviricota</taxon>
        <taxon>Caudoviricetes</taxon>
        <taxon>Arquatrovirinae</taxon>
        <taxon>Sentinelvirus</taxon>
        <taxon>Sentinelvirus sentinel</taxon>
    </lineage>
</organism>
<reference evidence="1" key="1">
    <citation type="submission" date="2020-07" db="EMBL/GenBank/DDBJ databases">
        <title>Complete genome sequence of Streptomyces phage Sentinel.</title>
        <authorList>
            <person name="Talcott A.F."/>
            <person name="Ramsey J."/>
            <person name="Moreland R."/>
            <person name="Hernandez I."/>
            <person name="Clark J.D."/>
            <person name="Liu M."/>
            <person name="Burrowes B."/>
        </authorList>
    </citation>
    <scope>NUCLEOTIDE SEQUENCE</scope>
</reference>
<sequence>MGFSVIPEPAISGFTGPQGAAGAKGDPGVIQSINGKSAASVTLAASDVNALPSNGNALLSAQYLWLDTAAGTYRAFGYKTAGVDRWLIQVDDVAETGSAAGSNFRLSARNDDGSFNKTVIYARRDTGQIALGTTTIQGDAQVTSAAAIGMRNQTADPATNSGGAYIYAKGGLLYAKQGDGTVFQVTAGGGGGGAVQSVNGKTGAVVLAASDVGALPTSGGTAYSLSMDGGAGTYRALSWKTGGALRWATQVNDTAESGSDAGSNFELTAWGDNGGYKGTAIFAERATARVGINTGSTLEPGAALTVGGETKINGRVTATKGFTVTSTDVNQNPIIVDTPTGQAARLQVMRVNGVDQFSVGTDGSTTIAGGLTAGGTSTVPNLRVGSSGSFAGASGSIIAMANASTLPSSNPAGSILYTTGGVPRFRESNGADYAVTPVSEFTPESLGALAWAGDPDNCASGFDYCGVGTGRMTAVYVNRTMTVSKIIWHMMGYAGGLLTGSWAGIYNTSGTLQRATGDLSTAAYEPAEQHSTGGGWSSSNLTSAITLTPGVYYILWRFNYTASPVDGPALARYESAAACQSVMGNGVTVWRHASYSTSATSAPSTITVGSFGRDSIRFWVALA</sequence>
<protein>
    <recommendedName>
        <fullName evidence="3">Minor tail protein</fullName>
    </recommendedName>
</protein>
<keyword evidence="2" id="KW-1185">Reference proteome</keyword>
<evidence type="ECO:0008006" key="3">
    <source>
        <dbReference type="Google" id="ProtNLM"/>
    </source>
</evidence>
<name>A0A873WQA2_9CAUD</name>
<gene>
    <name evidence="1" type="ORF">CPT_Sentinel_017</name>
</gene>